<comment type="caution">
    <text evidence="2">The sequence shown here is derived from an EMBL/GenBank/DDBJ whole genome shotgun (WGS) entry which is preliminary data.</text>
</comment>
<dbReference type="PaxDb" id="73239-Q7R9X8"/>
<evidence type="ECO:0000313" key="3">
    <source>
        <dbReference type="Proteomes" id="UP000008553"/>
    </source>
</evidence>
<accession>Q7R9X8</accession>
<feature type="transmembrane region" description="Helical" evidence="1">
    <location>
        <begin position="36"/>
        <end position="55"/>
    </location>
</feature>
<reference evidence="2 3" key="1">
    <citation type="journal article" date="2002" name="Nature">
        <title>Genome sequence and comparative analysis of the model rodent malaria parasite Plasmodium yoelii yoelii.</title>
        <authorList>
            <person name="Carlton J.M."/>
            <person name="Angiuoli S.V."/>
            <person name="Suh B.B."/>
            <person name="Kooij T.W."/>
            <person name="Pertea M."/>
            <person name="Silva J.C."/>
            <person name="Ermolaeva M.D."/>
            <person name="Allen J.E."/>
            <person name="Selengut J.D."/>
            <person name="Koo H.L."/>
            <person name="Peterson J.D."/>
            <person name="Pop M."/>
            <person name="Kosack D.S."/>
            <person name="Shumway M.F."/>
            <person name="Bidwell S.L."/>
            <person name="Shallom S.J."/>
            <person name="van Aken S.E."/>
            <person name="Riedmuller S.B."/>
            <person name="Feldblyum T.V."/>
            <person name="Cho J.K."/>
            <person name="Quackenbush J."/>
            <person name="Sedegah M."/>
            <person name="Shoaibi A."/>
            <person name="Cummings L.M."/>
            <person name="Florens L."/>
            <person name="Yates J.R."/>
            <person name="Raine J.D."/>
            <person name="Sinden R.E."/>
            <person name="Harris M.A."/>
            <person name="Cunningham D.A."/>
            <person name="Preiser P.R."/>
            <person name="Bergman L.W."/>
            <person name="Vaidya A.B."/>
            <person name="van Lin L.H."/>
            <person name="Janse C.J."/>
            <person name="Waters A.P."/>
            <person name="Smith H.O."/>
            <person name="White O.R."/>
            <person name="Salzberg S.L."/>
            <person name="Venter J.C."/>
            <person name="Fraser C.M."/>
            <person name="Hoffman S.L."/>
            <person name="Gardner M.J."/>
            <person name="Carucci D.J."/>
        </authorList>
    </citation>
    <scope>NUCLEOTIDE SEQUENCE [LARGE SCALE GENOMIC DNA]</scope>
    <source>
        <strain evidence="2 3">17XNL</strain>
    </source>
</reference>
<protein>
    <submittedName>
        <fullName evidence="2">Uncharacterized protein</fullName>
    </submittedName>
</protein>
<name>Q7R9X8_PLAYO</name>
<dbReference type="Proteomes" id="UP000008553">
    <property type="component" value="Unassembled WGS sequence"/>
</dbReference>
<evidence type="ECO:0000256" key="1">
    <source>
        <dbReference type="SAM" id="Phobius"/>
    </source>
</evidence>
<gene>
    <name evidence="2" type="ORF">PY06731</name>
</gene>
<keyword evidence="1" id="KW-0812">Transmembrane</keyword>
<keyword evidence="3" id="KW-1185">Reference proteome</keyword>
<dbReference type="InParanoid" id="Q7R9X8"/>
<keyword evidence="1" id="KW-1133">Transmembrane helix</keyword>
<proteinExistence type="predicted"/>
<keyword evidence="1" id="KW-0472">Membrane</keyword>
<dbReference type="EMBL" id="AABL01002325">
    <property type="protein sequence ID" value="EAA19010.1"/>
    <property type="molecule type" value="Genomic_DNA"/>
</dbReference>
<sequence>MHNMKIWGEKMEVRKKHEKNRKLRLWEMGLLNVYKFMQVDPVYLLIYFVCDFFVYKRKSDYLYLKLIFKNI</sequence>
<dbReference type="AlphaFoldDB" id="Q7R9X8"/>
<organism evidence="2 3">
    <name type="scientific">Plasmodium yoelii yoelii</name>
    <dbReference type="NCBI Taxonomy" id="73239"/>
    <lineage>
        <taxon>Eukaryota</taxon>
        <taxon>Sar</taxon>
        <taxon>Alveolata</taxon>
        <taxon>Apicomplexa</taxon>
        <taxon>Aconoidasida</taxon>
        <taxon>Haemosporida</taxon>
        <taxon>Plasmodiidae</taxon>
        <taxon>Plasmodium</taxon>
        <taxon>Plasmodium (Vinckeia)</taxon>
    </lineage>
</organism>
<evidence type="ECO:0000313" key="2">
    <source>
        <dbReference type="EMBL" id="EAA19010.1"/>
    </source>
</evidence>